<organism evidence="7 8">
    <name type="scientific">Vogesella indigofera</name>
    <name type="common">Pseudomonas indigofera</name>
    <dbReference type="NCBI Taxonomy" id="45465"/>
    <lineage>
        <taxon>Bacteria</taxon>
        <taxon>Pseudomonadati</taxon>
        <taxon>Pseudomonadota</taxon>
        <taxon>Betaproteobacteria</taxon>
        <taxon>Neisseriales</taxon>
        <taxon>Chromobacteriaceae</taxon>
        <taxon>Vogesella</taxon>
    </lineage>
</organism>
<comment type="caution">
    <text evidence="7">The sequence shown here is derived from an EMBL/GenBank/DDBJ whole genome shotgun (WGS) entry which is preliminary data.</text>
</comment>
<comment type="similarity">
    <text evidence="2">Belongs to the methyl-accepting chemotaxis (MCP) protein family.</text>
</comment>
<dbReference type="AlphaFoldDB" id="A0A495BE50"/>
<dbReference type="GO" id="GO:0006935">
    <property type="term" value="P:chemotaxis"/>
    <property type="evidence" value="ECO:0007669"/>
    <property type="project" value="InterPro"/>
</dbReference>
<dbReference type="Pfam" id="PF08448">
    <property type="entry name" value="PAS_4"/>
    <property type="match status" value="1"/>
</dbReference>
<dbReference type="Proteomes" id="UP000279384">
    <property type="component" value="Unassembled WGS sequence"/>
</dbReference>
<dbReference type="EMBL" id="RBID01000015">
    <property type="protein sequence ID" value="RKQ57975.1"/>
    <property type="molecule type" value="Genomic_DNA"/>
</dbReference>
<dbReference type="Gene3D" id="3.30.450.20">
    <property type="entry name" value="PAS domain"/>
    <property type="match status" value="2"/>
</dbReference>
<dbReference type="Pfam" id="PF00015">
    <property type="entry name" value="MCPsignal"/>
    <property type="match status" value="1"/>
</dbReference>
<keyword evidence="4" id="KW-0175">Coiled coil</keyword>
<name>A0A495BE50_VOGIN</name>
<dbReference type="PRINTS" id="PR00260">
    <property type="entry name" value="CHEMTRNSDUCR"/>
</dbReference>
<evidence type="ECO:0000256" key="1">
    <source>
        <dbReference type="ARBA" id="ARBA00023224"/>
    </source>
</evidence>
<feature type="domain" description="PAC" evidence="6">
    <location>
        <begin position="91"/>
        <end position="145"/>
    </location>
</feature>
<dbReference type="PANTHER" id="PTHR32089:SF112">
    <property type="entry name" value="LYSOZYME-LIKE PROTEIN-RELATED"/>
    <property type="match status" value="1"/>
</dbReference>
<dbReference type="Gene3D" id="6.10.250.3200">
    <property type="match status" value="1"/>
</dbReference>
<evidence type="ECO:0000256" key="3">
    <source>
        <dbReference type="PROSITE-ProRule" id="PRU00284"/>
    </source>
</evidence>
<evidence type="ECO:0000313" key="7">
    <source>
        <dbReference type="EMBL" id="RKQ57975.1"/>
    </source>
</evidence>
<dbReference type="InterPro" id="IPR004089">
    <property type="entry name" value="MCPsignal_dom"/>
</dbReference>
<dbReference type="InterPro" id="IPR013655">
    <property type="entry name" value="PAS_fold_3"/>
</dbReference>
<sequence length="438" mass="48479">MFNTRLKQQIGELQQQLRTQQAIASALERSFASVHFDAERRVVAANQNFLDTLGYRQLGDILGQPHSLFCASDDVASRDYAQFWARLQRGEPFQGKVQRVTAAGGVVWLEATYSPVVDAAGHISGYVKFATDITARVREAAHNRSVLQALDRAMATIEFRPDGTIVGANDNFLRTMGYRLEQLRGQHHRLLCEREFGDSAEYEQLWQRLRRGEFFAGQIRRRHHDGRTVWLEASYNPVLDENQQVVSVIKFATDISARVEQVQQERDSAQFAYSSSRQTLDWSDSGVAGISQSVEEIRQMAGSIEAASHTVQQLGARSLQITSIVQTIKDIADQTNLLALNAAIEAARAGETGRGFAVVADEVRKLAERTTASTTEIAAMVGDIQQQTGSAVQSMAQILQQAQHSVTLTQRAGSTIAQIRDGAHAVVEAIGRFTYLKS</sequence>
<dbReference type="Pfam" id="PF08447">
    <property type="entry name" value="PAS_3"/>
    <property type="match status" value="1"/>
</dbReference>
<feature type="domain" description="Methyl-accepting transducer" evidence="5">
    <location>
        <begin position="242"/>
        <end position="438"/>
    </location>
</feature>
<dbReference type="PANTHER" id="PTHR32089">
    <property type="entry name" value="METHYL-ACCEPTING CHEMOTAXIS PROTEIN MCPB"/>
    <property type="match status" value="1"/>
</dbReference>
<dbReference type="InterPro" id="IPR004090">
    <property type="entry name" value="Chemotax_Me-accpt_rcpt"/>
</dbReference>
<evidence type="ECO:0000256" key="4">
    <source>
        <dbReference type="SAM" id="Coils"/>
    </source>
</evidence>
<feature type="domain" description="PAC" evidence="6">
    <location>
        <begin position="215"/>
        <end position="267"/>
    </location>
</feature>
<dbReference type="SUPFAM" id="SSF55785">
    <property type="entry name" value="PYP-like sensor domain (PAS domain)"/>
    <property type="match status" value="2"/>
</dbReference>
<evidence type="ECO:0000259" key="5">
    <source>
        <dbReference type="PROSITE" id="PS50111"/>
    </source>
</evidence>
<dbReference type="InterPro" id="IPR000014">
    <property type="entry name" value="PAS"/>
</dbReference>
<dbReference type="NCBIfam" id="TIGR00229">
    <property type="entry name" value="sensory_box"/>
    <property type="match status" value="2"/>
</dbReference>
<keyword evidence="1 3" id="KW-0807">Transducer</keyword>
<dbReference type="SUPFAM" id="SSF58104">
    <property type="entry name" value="Methyl-accepting chemotaxis protein (MCP) signaling domain"/>
    <property type="match status" value="1"/>
</dbReference>
<dbReference type="SMART" id="SM00091">
    <property type="entry name" value="PAS"/>
    <property type="match status" value="2"/>
</dbReference>
<dbReference type="RefSeq" id="WP_120810832.1">
    <property type="nucleotide sequence ID" value="NZ_RBID01000015.1"/>
</dbReference>
<protein>
    <submittedName>
        <fullName evidence="7">Methyl-accepting chemotaxis sensory transducer with Pas/Pac sensor</fullName>
    </submittedName>
</protein>
<reference evidence="7 8" key="1">
    <citation type="submission" date="2018-10" db="EMBL/GenBank/DDBJ databases">
        <title>Genomic Encyclopedia of Type Strains, Phase IV (KMG-IV): sequencing the most valuable type-strain genomes for metagenomic binning, comparative biology and taxonomic classification.</title>
        <authorList>
            <person name="Goeker M."/>
        </authorList>
    </citation>
    <scope>NUCLEOTIDE SEQUENCE [LARGE SCALE GENOMIC DNA]</scope>
    <source>
        <strain evidence="7 8">DSM 3303</strain>
    </source>
</reference>
<dbReference type="InterPro" id="IPR013656">
    <property type="entry name" value="PAS_4"/>
</dbReference>
<accession>A0A495BE50</accession>
<gene>
    <name evidence="7" type="ORF">C8E02_2288</name>
</gene>
<evidence type="ECO:0000259" key="6">
    <source>
        <dbReference type="PROSITE" id="PS50113"/>
    </source>
</evidence>
<dbReference type="GO" id="GO:0016020">
    <property type="term" value="C:membrane"/>
    <property type="evidence" value="ECO:0007669"/>
    <property type="project" value="InterPro"/>
</dbReference>
<dbReference type="SMART" id="SM00283">
    <property type="entry name" value="MA"/>
    <property type="match status" value="1"/>
</dbReference>
<feature type="coiled-coil region" evidence="4">
    <location>
        <begin position="3"/>
        <end position="30"/>
    </location>
</feature>
<dbReference type="InterPro" id="IPR035965">
    <property type="entry name" value="PAS-like_dom_sf"/>
</dbReference>
<proteinExistence type="inferred from homology"/>
<dbReference type="SMART" id="SM00086">
    <property type="entry name" value="PAC"/>
    <property type="match status" value="2"/>
</dbReference>
<dbReference type="PROSITE" id="PS50111">
    <property type="entry name" value="CHEMOTAXIS_TRANSDUC_2"/>
    <property type="match status" value="1"/>
</dbReference>
<evidence type="ECO:0000313" key="8">
    <source>
        <dbReference type="Proteomes" id="UP000279384"/>
    </source>
</evidence>
<dbReference type="InterPro" id="IPR000700">
    <property type="entry name" value="PAS-assoc_C"/>
</dbReference>
<dbReference type="GO" id="GO:0004888">
    <property type="term" value="F:transmembrane signaling receptor activity"/>
    <property type="evidence" value="ECO:0007669"/>
    <property type="project" value="InterPro"/>
</dbReference>
<evidence type="ECO:0000256" key="2">
    <source>
        <dbReference type="ARBA" id="ARBA00029447"/>
    </source>
</evidence>
<dbReference type="InterPro" id="IPR001610">
    <property type="entry name" value="PAC"/>
</dbReference>
<dbReference type="CDD" id="cd00130">
    <property type="entry name" value="PAS"/>
    <property type="match status" value="2"/>
</dbReference>
<dbReference type="PROSITE" id="PS50113">
    <property type="entry name" value="PAC"/>
    <property type="match status" value="2"/>
</dbReference>
<dbReference type="CDD" id="cd11386">
    <property type="entry name" value="MCP_signal"/>
    <property type="match status" value="1"/>
</dbReference>
<dbReference type="GO" id="GO:0007165">
    <property type="term" value="P:signal transduction"/>
    <property type="evidence" value="ECO:0007669"/>
    <property type="project" value="UniProtKB-KW"/>
</dbReference>